<reference evidence="2 3" key="1">
    <citation type="journal article" date="2016" name="Nat. Commun.">
        <title>Thousands of microbial genomes shed light on interconnected biogeochemical processes in an aquifer system.</title>
        <authorList>
            <person name="Anantharaman K."/>
            <person name="Brown C.T."/>
            <person name="Hug L.A."/>
            <person name="Sharon I."/>
            <person name="Castelle C.J."/>
            <person name="Probst A.J."/>
            <person name="Thomas B.C."/>
            <person name="Singh A."/>
            <person name="Wilkins M.J."/>
            <person name="Karaoz U."/>
            <person name="Brodie E.L."/>
            <person name="Williams K.H."/>
            <person name="Hubbard S.S."/>
            <person name="Banfield J.F."/>
        </authorList>
    </citation>
    <scope>NUCLEOTIDE SEQUENCE [LARGE SCALE GENOMIC DNA]</scope>
</reference>
<keyword evidence="1" id="KW-0812">Transmembrane</keyword>
<accession>A0A1F5EYA5</accession>
<evidence type="ECO:0000313" key="3">
    <source>
        <dbReference type="Proteomes" id="UP000177187"/>
    </source>
</evidence>
<dbReference type="AlphaFoldDB" id="A0A1F5EYA5"/>
<gene>
    <name evidence="2" type="ORF">A2Y64_00555</name>
</gene>
<organism evidence="2 3">
    <name type="scientific">Candidatus Coatesbacteria bacterium RBG_13_66_14</name>
    <dbReference type="NCBI Taxonomy" id="1817816"/>
    <lineage>
        <taxon>Bacteria</taxon>
        <taxon>Candidatus Coatesiibacteriota</taxon>
    </lineage>
</organism>
<evidence type="ECO:0000256" key="1">
    <source>
        <dbReference type="SAM" id="Phobius"/>
    </source>
</evidence>
<dbReference type="Proteomes" id="UP000177187">
    <property type="component" value="Unassembled WGS sequence"/>
</dbReference>
<protein>
    <submittedName>
        <fullName evidence="2">Uncharacterized protein</fullName>
    </submittedName>
</protein>
<feature type="transmembrane region" description="Helical" evidence="1">
    <location>
        <begin position="12"/>
        <end position="38"/>
    </location>
</feature>
<evidence type="ECO:0000313" key="2">
    <source>
        <dbReference type="EMBL" id="OGD72345.1"/>
    </source>
</evidence>
<proteinExistence type="predicted"/>
<sequence>MRYRLLGLESASLIRFLFFGFWIVLGGLGLIAYAAYIIGSIEEGLVEDEFLAVLFGCVLGPPFYSLVFAGIGVLGNFVYRKLARSLPPLVAEMEEAGATDAHPVRGGAVADDRNRLP</sequence>
<keyword evidence="1" id="KW-1133">Transmembrane helix</keyword>
<dbReference type="EMBL" id="MFAF01000125">
    <property type="protein sequence ID" value="OGD72345.1"/>
    <property type="molecule type" value="Genomic_DNA"/>
</dbReference>
<dbReference type="STRING" id="1817816.A2Y64_00555"/>
<keyword evidence="1" id="KW-0472">Membrane</keyword>
<name>A0A1F5EYA5_9BACT</name>
<comment type="caution">
    <text evidence="2">The sequence shown here is derived from an EMBL/GenBank/DDBJ whole genome shotgun (WGS) entry which is preliminary data.</text>
</comment>
<feature type="transmembrane region" description="Helical" evidence="1">
    <location>
        <begin position="50"/>
        <end position="79"/>
    </location>
</feature>